<dbReference type="EMBL" id="PITJ01000588">
    <property type="protein sequence ID" value="TBU01964.1"/>
    <property type="molecule type" value="Genomic_DNA"/>
</dbReference>
<dbReference type="GO" id="GO:0005524">
    <property type="term" value="F:ATP binding"/>
    <property type="evidence" value="ECO:0007669"/>
    <property type="project" value="UniProtKB-KW"/>
</dbReference>
<dbReference type="Gene3D" id="3.40.50.11950">
    <property type="match status" value="1"/>
</dbReference>
<keyword evidence="2 9" id="KW-0963">Cytoplasm</keyword>
<name>A0A4Q9L3E1_9MICR</name>
<dbReference type="SUPFAM" id="SSF53254">
    <property type="entry name" value="Phosphoglycerate mutase-like"/>
    <property type="match status" value="1"/>
</dbReference>
<comment type="catalytic activity">
    <reaction evidence="7">
        <text>5-diphospho-1D-myo-inositol 1,2,3,4,6-pentakisphosphate + ATP + H(+) = 1,5-bis(diphospho)-1D-myo-inositol 2,3,4,6-tetrakisphosphate + ADP</text>
        <dbReference type="Rhea" id="RHEA:10276"/>
        <dbReference type="ChEBI" id="CHEBI:15378"/>
        <dbReference type="ChEBI" id="CHEBI:30616"/>
        <dbReference type="ChEBI" id="CHEBI:58628"/>
        <dbReference type="ChEBI" id="CHEBI:77983"/>
        <dbReference type="ChEBI" id="CHEBI:456216"/>
        <dbReference type="EC" id="2.7.4.24"/>
    </reaction>
    <physiologicalReaction direction="left-to-right" evidence="7">
        <dbReference type="Rhea" id="RHEA:10277"/>
    </physiologicalReaction>
</comment>
<dbReference type="GO" id="GO:0005856">
    <property type="term" value="C:cytoskeleton"/>
    <property type="evidence" value="ECO:0007669"/>
    <property type="project" value="UniProtKB-SubCell"/>
</dbReference>
<keyword evidence="6 9" id="KW-0067">ATP-binding</keyword>
<comment type="subcellular location">
    <subcellularLocation>
        <location evidence="9">Cytoplasm</location>
        <location evidence="9">Cytoskeleton</location>
    </subcellularLocation>
</comment>
<evidence type="ECO:0000256" key="1">
    <source>
        <dbReference type="ARBA" id="ARBA00005609"/>
    </source>
</evidence>
<dbReference type="GO" id="GO:0006020">
    <property type="term" value="P:inositol metabolic process"/>
    <property type="evidence" value="ECO:0007669"/>
    <property type="project" value="TreeGrafter"/>
</dbReference>
<evidence type="ECO:0000256" key="8">
    <source>
        <dbReference type="ARBA" id="ARBA00034629"/>
    </source>
</evidence>
<dbReference type="InterPro" id="IPR029033">
    <property type="entry name" value="His_PPase_superfam"/>
</dbReference>
<dbReference type="Proteomes" id="UP000292362">
    <property type="component" value="Unassembled WGS sequence"/>
</dbReference>
<dbReference type="PANTHER" id="PTHR12750">
    <property type="entry name" value="DIPHOSPHOINOSITOL PENTAKISPHOSPHATE KINASE"/>
    <property type="match status" value="1"/>
</dbReference>
<dbReference type="EC" id="2.7.4.24" evidence="9"/>
<keyword evidence="3 9" id="KW-0808">Transferase</keyword>
<reference evidence="11 12" key="1">
    <citation type="submission" date="2017-12" db="EMBL/GenBank/DDBJ databases">
        <authorList>
            <person name="Pombert J.-F."/>
            <person name="Haag K.L."/>
            <person name="Ebert D."/>
        </authorList>
    </citation>
    <scope>NUCLEOTIDE SEQUENCE [LARGE SCALE GENOMIC DNA]</scope>
    <source>
        <strain evidence="11">FI-OER-3-3</strain>
    </source>
</reference>
<evidence type="ECO:0000256" key="5">
    <source>
        <dbReference type="ARBA" id="ARBA00022777"/>
    </source>
</evidence>
<evidence type="ECO:0000313" key="12">
    <source>
        <dbReference type="Proteomes" id="UP000292362"/>
    </source>
</evidence>
<proteinExistence type="inferred from homology"/>
<feature type="domain" description="VIP1 N-terminal" evidence="10">
    <location>
        <begin position="3"/>
        <end position="90"/>
    </location>
</feature>
<evidence type="ECO:0000259" key="10">
    <source>
        <dbReference type="Pfam" id="PF18086"/>
    </source>
</evidence>
<dbReference type="AlphaFoldDB" id="A0A4Q9L3E1"/>
<keyword evidence="5 9" id="KW-0418">Kinase</keyword>
<evidence type="ECO:0000256" key="3">
    <source>
        <dbReference type="ARBA" id="ARBA00022679"/>
    </source>
</evidence>
<dbReference type="SUPFAM" id="SSF56059">
    <property type="entry name" value="Glutathione synthetase ATP-binding domain-like"/>
    <property type="match status" value="1"/>
</dbReference>
<dbReference type="Gene3D" id="3.40.50.1240">
    <property type="entry name" value="Phosphoglycerate mutase-like"/>
    <property type="match status" value="1"/>
</dbReference>
<evidence type="ECO:0000256" key="9">
    <source>
        <dbReference type="RuleBase" id="RU365032"/>
    </source>
</evidence>
<evidence type="ECO:0000256" key="4">
    <source>
        <dbReference type="ARBA" id="ARBA00022741"/>
    </source>
</evidence>
<evidence type="ECO:0000313" key="11">
    <source>
        <dbReference type="EMBL" id="TBU01964.1"/>
    </source>
</evidence>
<dbReference type="Pfam" id="PF18086">
    <property type="entry name" value="PPIP5K2_N"/>
    <property type="match status" value="1"/>
</dbReference>
<dbReference type="InterPro" id="IPR040557">
    <property type="entry name" value="VIP1_N"/>
</dbReference>
<comment type="catalytic activity">
    <reaction evidence="8">
        <text>1D-myo-inositol hexakisphosphate + ATP = 1-diphospho-1D-myo-inositol 2,3,4,5,6-pentakisphosphate + ADP</text>
        <dbReference type="Rhea" id="RHEA:37459"/>
        <dbReference type="ChEBI" id="CHEBI:30616"/>
        <dbReference type="ChEBI" id="CHEBI:58130"/>
        <dbReference type="ChEBI" id="CHEBI:74946"/>
        <dbReference type="ChEBI" id="CHEBI:456216"/>
        <dbReference type="EC" id="2.7.4.24"/>
    </reaction>
    <physiologicalReaction direction="left-to-right" evidence="8">
        <dbReference type="Rhea" id="RHEA:37460"/>
    </physiologicalReaction>
</comment>
<gene>
    <name evidence="11" type="ORF">CWI37_0588p0020</name>
</gene>
<dbReference type="Pfam" id="PF00328">
    <property type="entry name" value="His_Phos_2"/>
    <property type="match status" value="1"/>
</dbReference>
<comment type="similarity">
    <text evidence="1 9">Belongs to the histidine acid phosphatase family. VIP1 subfamily.</text>
</comment>
<dbReference type="InterPro" id="IPR000560">
    <property type="entry name" value="His_Pase_clade-2"/>
</dbReference>
<keyword evidence="4 9" id="KW-0547">Nucleotide-binding</keyword>
<evidence type="ECO:0000256" key="2">
    <source>
        <dbReference type="ARBA" id="ARBA00022490"/>
    </source>
</evidence>
<dbReference type="VEuPathDB" id="MicrosporidiaDB:CWI37_0588p0020"/>
<comment type="caution">
    <text evidence="11">The sequence shown here is derived from an EMBL/GenBank/DDBJ whole genome shotgun (WGS) entry which is preliminary data.</text>
</comment>
<dbReference type="GO" id="GO:0033857">
    <property type="term" value="F:5-diphosphoinositol pentakisphosphate 1-kinase activity"/>
    <property type="evidence" value="ECO:0007669"/>
    <property type="project" value="TreeGrafter"/>
</dbReference>
<evidence type="ECO:0000256" key="6">
    <source>
        <dbReference type="ARBA" id="ARBA00022840"/>
    </source>
</evidence>
<protein>
    <recommendedName>
        <fullName evidence="9">Inositol hexakisphosphate and diphosphoinositol-pentakisphosphate kinase</fullName>
        <ecNumber evidence="9">2.7.4.24</ecNumber>
    </recommendedName>
</protein>
<evidence type="ECO:0000256" key="7">
    <source>
        <dbReference type="ARBA" id="ARBA00033696"/>
    </source>
</evidence>
<dbReference type="PANTHER" id="PTHR12750:SF9">
    <property type="entry name" value="INOSITOL HEXAKISPHOSPHATE AND DIPHOSPHOINOSITOL-PENTAKISPHOSPHATE KINASE"/>
    <property type="match status" value="1"/>
</dbReference>
<comment type="function">
    <text evidence="9">Bifunctional inositol kinase that acts in concert with the IP6K kinases to synthesize the diphosphate group-containing inositol pyrophosphates diphosphoinositol pentakisphosphate, PP-InsP5, and bis-diphosphoinositol tetrakisphosphate, (PP)2-InsP4. PP-InsP5 and (PP)2-InsP4, also respectively called InsP7 and InsP8, may regulate a variety of cellular processes, including apoptosis, vesicle trafficking, cytoskeletal dynamics, and exocytosis. Phosphorylates inositol hexakisphosphate (InsP6).</text>
</comment>
<sequence>MNINLGFCIMSRKLFATHTQLFIKKLKKIFPSTIISPNMISTQPPEEWPAFDVIISFYHTTLPFKQVIKYLSLNYSYCPNNLLLQYALFDRRIIKKILESMNVNTPRSIFYNKTPLAIPNVIIKIIEQRFCIKLDFEFEEMKEFEDSIQIGNKIIKRPFIEKPANNENHNIYVYYCKNLGVRKLFRKSANKSSSLVYDLQGVRRDVSYIYEEFIEGDNRDIKVYAMGGATPYAETRKSPTVDGVVERDEKGNEKRAKIILKENELNWARKITLGFKQLICGFDMLRKGKESYVIDVNGWSFVKGCKEEYYENCAQVIKEDILKNFSGAIGFNRLINESKFKKNINFDISQLKYLNENIKNILDSISRKSLSKVIRIYRHADRTPKNKIKVLIDKSGSITTTSGLFECIENHLQNCSFTEDLINKFGKNKETRIQKRLLENENVEIILKWGGRLTHTGRIQSEETGENLRYFLLSNSLASINLFNENKNIDDTFNRLLDNVKFFSTSEDRVQESAMIFAKAFTRKGASVVIEETNPINLKENRNKFHENIKDKLKNDFEAFKSDEINEEICKTLDAFFEYKESKKLYMTSETKYLDKNEDSILNQSQESLSHLIFDNYLCNSEIYSEKKNSKSLSSSNSSSKESDSSLFDCLNLIENKYEYIFNDKEYLGNYFEKLIYKTKSKITTNNISELYELLKYLIIHKRKDLLQIFNQEKTEKLFSLVLKYHKFINMRKYGVNIEEIIKSSEFFCGNLINKIISNLNSTDGTYIYFTKENNIHALFNLISNILPNKNINFNLTNFELDYLSYLSFLVYNDIIVISVNKGYVCDNIFEQSLDARHCLKMDNDEILGIISINDFISKFT</sequence>
<organism evidence="11 12">
    <name type="scientific">Hamiltosporidium tvaerminnensis</name>
    <dbReference type="NCBI Taxonomy" id="1176355"/>
    <lineage>
        <taxon>Eukaryota</taxon>
        <taxon>Fungi</taxon>
        <taxon>Fungi incertae sedis</taxon>
        <taxon>Microsporidia</taxon>
        <taxon>Dubosqiidae</taxon>
        <taxon>Hamiltosporidium</taxon>
    </lineage>
</organism>
<dbReference type="InterPro" id="IPR037446">
    <property type="entry name" value="His_Pase_VIP1"/>
</dbReference>
<dbReference type="Gene3D" id="3.30.470.20">
    <property type="entry name" value="ATP-grasp fold, B domain"/>
    <property type="match status" value="1"/>
</dbReference>
<dbReference type="GO" id="GO:0032958">
    <property type="term" value="P:inositol phosphate biosynthetic process"/>
    <property type="evidence" value="ECO:0007669"/>
    <property type="project" value="TreeGrafter"/>
</dbReference>
<dbReference type="GO" id="GO:0052723">
    <property type="term" value="F:inositol hexakisphosphate 1-kinase activity"/>
    <property type="evidence" value="ECO:0007669"/>
    <property type="project" value="RHEA"/>
</dbReference>
<accession>A0A4Q9L3E1</accession>